<accession>A0A2I6UG63</accession>
<dbReference type="Proteomes" id="UP000241693">
    <property type="component" value="Segment"/>
</dbReference>
<dbReference type="RefSeq" id="YP_009639370.1">
    <property type="nucleotide sequence ID" value="NC_042349.1"/>
</dbReference>
<dbReference type="GeneID" id="40236162"/>
<proteinExistence type="predicted"/>
<protein>
    <submittedName>
        <fullName evidence="1">Uncharacterized protein</fullName>
    </submittedName>
</protein>
<dbReference type="KEGG" id="vg:40236162"/>
<reference evidence="1 2" key="1">
    <citation type="submission" date="2017-07" db="EMBL/GenBank/DDBJ databases">
        <title>Characterization of ecologically diverse viruses infecting co-occurring strains of cosmopolitan hyperhalophilic Bacteroidetes.</title>
        <authorList>
            <person name="Villamor J."/>
            <person name="Ramos-Barbero M.D."/>
            <person name="Gonzalez-Torres P."/>
            <person name="Gabaldon T."/>
            <person name="Rollesso-Mora R."/>
            <person name="Meseguer I."/>
            <person name="Martinez-Garcia M."/>
            <person name="Santos F."/>
            <person name="Anton J."/>
        </authorList>
    </citation>
    <scope>NUCLEOTIDE SEQUENCE [LARGE SCALE GENOMIC DNA]</scope>
</reference>
<organism evidence="1 2">
    <name type="scientific">Salinibacter phage M8CC-19</name>
    <dbReference type="NCBI Taxonomy" id="2681613"/>
    <lineage>
        <taxon>Viruses</taxon>
        <taxon>Duplodnaviria</taxon>
        <taxon>Heunggongvirae</taxon>
        <taxon>Uroviricota</taxon>
        <taxon>Caudoviricetes</taxon>
        <taxon>Kryptosalinivirus</taxon>
        <taxon>Kryptosalinivirus M8CC19</taxon>
    </lineage>
</organism>
<sequence length="164" mass="17355">MAKDLSTTTLQKAADRIVPRLADPYIEGDDGSGGTQWYPMGIVEDVSIEFSPITQNADVAGREKQLAVEFSVSMVLQQTAQEELTNLKEVVTPVGSGATVKICASKTAAADVDSADGFEFGNIFPRFSGEINGQAEGSSFTVEFGGKVMLEAFDSFSGTISVDV</sequence>
<name>A0A2I6UG63_9CAUD</name>
<evidence type="ECO:0000313" key="1">
    <source>
        <dbReference type="EMBL" id="AUO78974.1"/>
    </source>
</evidence>
<dbReference type="EMBL" id="MF580956">
    <property type="protein sequence ID" value="AUO78974.1"/>
    <property type="molecule type" value="Genomic_DNA"/>
</dbReference>
<evidence type="ECO:0000313" key="2">
    <source>
        <dbReference type="Proteomes" id="UP000241693"/>
    </source>
</evidence>
<keyword evidence="2" id="KW-1185">Reference proteome</keyword>